<dbReference type="EMBL" id="JBFOLJ010000009">
    <property type="protein sequence ID" value="KAL2509097.1"/>
    <property type="molecule type" value="Genomic_DNA"/>
</dbReference>
<keyword evidence="4 8" id="KW-1133">Transmembrane helix</keyword>
<dbReference type="Pfam" id="PF05055">
    <property type="entry name" value="DUF677"/>
    <property type="match status" value="1"/>
</dbReference>
<feature type="coiled-coil region" evidence="6">
    <location>
        <begin position="361"/>
        <end position="388"/>
    </location>
</feature>
<feature type="transmembrane region" description="Helical" evidence="8">
    <location>
        <begin position="257"/>
        <end position="277"/>
    </location>
</feature>
<dbReference type="InterPro" id="IPR007749">
    <property type="entry name" value="DUF677"/>
</dbReference>
<reference evidence="10" key="1">
    <citation type="submission" date="2024-07" db="EMBL/GenBank/DDBJ databases">
        <title>Two chromosome-level genome assemblies of Korean endemic species Abeliophyllum distichum and Forsythia ovata (Oleaceae).</title>
        <authorList>
            <person name="Jang H."/>
        </authorList>
    </citation>
    <scope>NUCLEOTIDE SEQUENCE [LARGE SCALE GENOMIC DNA]</scope>
</reference>
<evidence type="ECO:0000313" key="10">
    <source>
        <dbReference type="Proteomes" id="UP001604277"/>
    </source>
</evidence>
<dbReference type="AlphaFoldDB" id="A0ABD1T8N3"/>
<accession>A0ABD1T8N3</accession>
<comment type="subcellular location">
    <subcellularLocation>
        <location evidence="1">Membrane</location>
    </subcellularLocation>
</comment>
<sequence length="421" mass="47925">MSGTDELNLSQNCYYLLHNLEICYEEMIFGCWPQHQRTGLNASPTSTTNNYISSPASQGFSHSVENTPTSSAQLSPTVNLTQEYKYAVETNSYGEIRSMIHQDSSSDQYIDLEQADFSKESQLLEKVLRPSRECVQEALSHIRPNTLTKLVDTYFKHSEHTSRLCLHLYQGVYRARHLYTPLHNLLDDLPLGFDLDSYSLSDSQCNWAFNVFLQFDNHDNPFLSSDSHNFDDMRQCFSQLRQQLDHRLKKSHSRVHLLRRTSTGCALCLIAAAVGVAISAVVIATHALITLVAIPICPAFFPSSMSKKERAHLAQLNAAAKGAYVLHNDLDTIDRLVARLYTAIENDKLLIRLGLARGQDRHAIQEVLKQLTRNRSNFEQQLTDLEEHLFLCFAAINRARSLLLKEIHLHQIHYPQTLLAR</sequence>
<dbReference type="PANTHER" id="PTHR31113:SF5">
    <property type="entry name" value="OS04G0405700 PROTEIN"/>
    <property type="match status" value="1"/>
</dbReference>
<keyword evidence="10" id="KW-1185">Reference proteome</keyword>
<dbReference type="Proteomes" id="UP001604277">
    <property type="component" value="Unassembled WGS sequence"/>
</dbReference>
<evidence type="ECO:0000256" key="7">
    <source>
        <dbReference type="SAM" id="MobiDB-lite"/>
    </source>
</evidence>
<keyword evidence="6" id="KW-0175">Coiled coil</keyword>
<evidence type="ECO:0000256" key="8">
    <source>
        <dbReference type="SAM" id="Phobius"/>
    </source>
</evidence>
<proteinExistence type="inferred from homology"/>
<comment type="similarity">
    <text evidence="2">Belongs to the UPF0496 family.</text>
</comment>
<evidence type="ECO:0000256" key="5">
    <source>
        <dbReference type="ARBA" id="ARBA00023136"/>
    </source>
</evidence>
<feature type="transmembrane region" description="Helical" evidence="8">
    <location>
        <begin position="283"/>
        <end position="301"/>
    </location>
</feature>
<keyword evidence="3 8" id="KW-0812">Transmembrane</keyword>
<name>A0ABD1T8N3_9LAMI</name>
<dbReference type="PANTHER" id="PTHR31113">
    <property type="entry name" value="UPF0496 PROTEIN 3-RELATED"/>
    <property type="match status" value="1"/>
</dbReference>
<evidence type="ECO:0000256" key="1">
    <source>
        <dbReference type="ARBA" id="ARBA00004370"/>
    </source>
</evidence>
<keyword evidence="5 8" id="KW-0472">Membrane</keyword>
<evidence type="ECO:0000256" key="4">
    <source>
        <dbReference type="ARBA" id="ARBA00022989"/>
    </source>
</evidence>
<evidence type="ECO:0000256" key="3">
    <source>
        <dbReference type="ARBA" id="ARBA00022692"/>
    </source>
</evidence>
<feature type="region of interest" description="Disordered" evidence="7">
    <location>
        <begin position="54"/>
        <end position="74"/>
    </location>
</feature>
<gene>
    <name evidence="9" type="ORF">Fot_32744</name>
</gene>
<dbReference type="GO" id="GO:0016020">
    <property type="term" value="C:membrane"/>
    <property type="evidence" value="ECO:0007669"/>
    <property type="project" value="UniProtKB-SubCell"/>
</dbReference>
<comment type="caution">
    <text evidence="9">The sequence shown here is derived from an EMBL/GenBank/DDBJ whole genome shotgun (WGS) entry which is preliminary data.</text>
</comment>
<evidence type="ECO:0000256" key="6">
    <source>
        <dbReference type="SAM" id="Coils"/>
    </source>
</evidence>
<evidence type="ECO:0000313" key="9">
    <source>
        <dbReference type="EMBL" id="KAL2509097.1"/>
    </source>
</evidence>
<organism evidence="9 10">
    <name type="scientific">Forsythia ovata</name>
    <dbReference type="NCBI Taxonomy" id="205694"/>
    <lineage>
        <taxon>Eukaryota</taxon>
        <taxon>Viridiplantae</taxon>
        <taxon>Streptophyta</taxon>
        <taxon>Embryophyta</taxon>
        <taxon>Tracheophyta</taxon>
        <taxon>Spermatophyta</taxon>
        <taxon>Magnoliopsida</taxon>
        <taxon>eudicotyledons</taxon>
        <taxon>Gunneridae</taxon>
        <taxon>Pentapetalae</taxon>
        <taxon>asterids</taxon>
        <taxon>lamiids</taxon>
        <taxon>Lamiales</taxon>
        <taxon>Oleaceae</taxon>
        <taxon>Forsythieae</taxon>
        <taxon>Forsythia</taxon>
    </lineage>
</organism>
<evidence type="ECO:0000256" key="2">
    <source>
        <dbReference type="ARBA" id="ARBA00009074"/>
    </source>
</evidence>
<protein>
    <submittedName>
        <fullName evidence="9">Uncharacterized protein</fullName>
    </submittedName>
</protein>